<dbReference type="PANTHER" id="PTHR33048:SF146">
    <property type="entry name" value="INTEGRAL MEMBRANE PROTEIN"/>
    <property type="match status" value="1"/>
</dbReference>
<dbReference type="EMBL" id="MCFA01000303">
    <property type="protein sequence ID" value="ORX94634.1"/>
    <property type="molecule type" value="Genomic_DNA"/>
</dbReference>
<keyword evidence="9" id="KW-1185">Reference proteome</keyword>
<keyword evidence="2 6" id="KW-0812">Transmembrane</keyword>
<proteinExistence type="inferred from homology"/>
<evidence type="ECO:0000256" key="6">
    <source>
        <dbReference type="SAM" id="Phobius"/>
    </source>
</evidence>
<organism evidence="8 9">
    <name type="scientific">Clohesyomyces aquaticus</name>
    <dbReference type="NCBI Taxonomy" id="1231657"/>
    <lineage>
        <taxon>Eukaryota</taxon>
        <taxon>Fungi</taxon>
        <taxon>Dikarya</taxon>
        <taxon>Ascomycota</taxon>
        <taxon>Pezizomycotina</taxon>
        <taxon>Dothideomycetes</taxon>
        <taxon>Pleosporomycetidae</taxon>
        <taxon>Pleosporales</taxon>
        <taxon>Lindgomycetaceae</taxon>
        <taxon>Clohesyomyces</taxon>
    </lineage>
</organism>
<feature type="transmembrane region" description="Helical" evidence="6">
    <location>
        <begin position="134"/>
        <end position="155"/>
    </location>
</feature>
<sequence length="364" mass="40896">MASTYAEIVSERQFKRISYPIIVLASSLIVSRVGIQIWKRKRFELQDSLVYFAFIFFLTMSVCYLIIIPKIYKIGKVSVGLIAPWPTIQDDILVYLRLMFVTNTLFWFSLWSVKLSLLCLYKQLLEGLPRVYMRLWWAVFTFCLVSLAGCVISYITSCSDFVAAMKAGVCSDTRSVHGQLASLYTSYAVDVVSDFMIMFLPMKLVWNVQMPRAQKIGVIALFASGVVIIAFATLRVIQVGIRAGKHASPSPTWLALWTINESAVAVCIGCCPALVIMYRTFRQPQTSCDTNGYARHNQSLSGRSRTEAIRMNTVTVGASRSRTSRNGVYWDDMASSQEELAAEAKGIMVTTTLEQSQHAIDKPR</sequence>
<evidence type="ECO:0000256" key="2">
    <source>
        <dbReference type="ARBA" id="ARBA00022692"/>
    </source>
</evidence>
<dbReference type="OrthoDB" id="444631at2759"/>
<evidence type="ECO:0000313" key="8">
    <source>
        <dbReference type="EMBL" id="ORX94634.1"/>
    </source>
</evidence>
<feature type="transmembrane region" description="Helical" evidence="6">
    <location>
        <begin position="50"/>
        <end position="72"/>
    </location>
</feature>
<accession>A0A1Y1YAJ4</accession>
<gene>
    <name evidence="8" type="ORF">BCR34DRAFT_629167</name>
</gene>
<reference evidence="8 9" key="1">
    <citation type="submission" date="2016-07" db="EMBL/GenBank/DDBJ databases">
        <title>Pervasive Adenine N6-methylation of Active Genes in Fungi.</title>
        <authorList>
            <consortium name="DOE Joint Genome Institute"/>
            <person name="Mondo S.J."/>
            <person name="Dannebaum R.O."/>
            <person name="Kuo R.C."/>
            <person name="Labutti K."/>
            <person name="Haridas S."/>
            <person name="Kuo A."/>
            <person name="Salamov A."/>
            <person name="Ahrendt S.R."/>
            <person name="Lipzen A."/>
            <person name="Sullivan W."/>
            <person name="Andreopoulos W.B."/>
            <person name="Clum A."/>
            <person name="Lindquist E."/>
            <person name="Daum C."/>
            <person name="Ramamoorthy G.K."/>
            <person name="Gryganskyi A."/>
            <person name="Culley D."/>
            <person name="Magnuson J.K."/>
            <person name="James T.Y."/>
            <person name="O'Malley M.A."/>
            <person name="Stajich J.E."/>
            <person name="Spatafora J.W."/>
            <person name="Visel A."/>
            <person name="Grigoriev I.V."/>
        </authorList>
    </citation>
    <scope>NUCLEOTIDE SEQUENCE [LARGE SCALE GENOMIC DNA]</scope>
    <source>
        <strain evidence="8 9">CBS 115471</strain>
    </source>
</reference>
<comment type="similarity">
    <text evidence="5">Belongs to the SAT4 family.</text>
</comment>
<dbReference type="STRING" id="1231657.A0A1Y1YAJ4"/>
<protein>
    <recommendedName>
        <fullName evidence="7">Rhodopsin domain-containing protein</fullName>
    </recommendedName>
</protein>
<keyword evidence="4 6" id="KW-0472">Membrane</keyword>
<feature type="domain" description="Rhodopsin" evidence="7">
    <location>
        <begin position="32"/>
        <end position="277"/>
    </location>
</feature>
<dbReference type="Proteomes" id="UP000193144">
    <property type="component" value="Unassembled WGS sequence"/>
</dbReference>
<dbReference type="PANTHER" id="PTHR33048">
    <property type="entry name" value="PTH11-LIKE INTEGRAL MEMBRANE PROTEIN (AFU_ORTHOLOGUE AFUA_5G11245)"/>
    <property type="match status" value="1"/>
</dbReference>
<comment type="caution">
    <text evidence="8">The sequence shown here is derived from an EMBL/GenBank/DDBJ whole genome shotgun (WGS) entry which is preliminary data.</text>
</comment>
<comment type="subcellular location">
    <subcellularLocation>
        <location evidence="1">Membrane</location>
        <topology evidence="1">Multi-pass membrane protein</topology>
    </subcellularLocation>
</comment>
<evidence type="ECO:0000256" key="3">
    <source>
        <dbReference type="ARBA" id="ARBA00022989"/>
    </source>
</evidence>
<evidence type="ECO:0000256" key="1">
    <source>
        <dbReference type="ARBA" id="ARBA00004141"/>
    </source>
</evidence>
<name>A0A1Y1YAJ4_9PLEO</name>
<dbReference type="GO" id="GO:0016020">
    <property type="term" value="C:membrane"/>
    <property type="evidence" value="ECO:0007669"/>
    <property type="project" value="UniProtKB-SubCell"/>
</dbReference>
<dbReference type="AlphaFoldDB" id="A0A1Y1YAJ4"/>
<feature type="transmembrane region" description="Helical" evidence="6">
    <location>
        <begin position="92"/>
        <end position="113"/>
    </location>
</feature>
<dbReference type="InterPro" id="IPR052337">
    <property type="entry name" value="SAT4-like"/>
</dbReference>
<evidence type="ECO:0000313" key="9">
    <source>
        <dbReference type="Proteomes" id="UP000193144"/>
    </source>
</evidence>
<feature type="transmembrane region" description="Helical" evidence="6">
    <location>
        <begin position="253"/>
        <end position="277"/>
    </location>
</feature>
<dbReference type="Pfam" id="PF20684">
    <property type="entry name" value="Fung_rhodopsin"/>
    <property type="match status" value="1"/>
</dbReference>
<keyword evidence="3 6" id="KW-1133">Transmembrane helix</keyword>
<dbReference type="InterPro" id="IPR049326">
    <property type="entry name" value="Rhodopsin_dom_fungi"/>
</dbReference>
<evidence type="ECO:0000259" key="7">
    <source>
        <dbReference type="Pfam" id="PF20684"/>
    </source>
</evidence>
<feature type="transmembrane region" description="Helical" evidence="6">
    <location>
        <begin position="17"/>
        <end position="38"/>
    </location>
</feature>
<evidence type="ECO:0000256" key="4">
    <source>
        <dbReference type="ARBA" id="ARBA00023136"/>
    </source>
</evidence>
<evidence type="ECO:0000256" key="5">
    <source>
        <dbReference type="ARBA" id="ARBA00038359"/>
    </source>
</evidence>
<feature type="transmembrane region" description="Helical" evidence="6">
    <location>
        <begin position="218"/>
        <end position="241"/>
    </location>
</feature>